<accession>A0A328TRS5</accession>
<protein>
    <submittedName>
        <fullName evidence="1">Uncharacterized protein</fullName>
    </submittedName>
</protein>
<dbReference type="AlphaFoldDB" id="A0A328TRS5"/>
<evidence type="ECO:0000313" key="1">
    <source>
        <dbReference type="EMBL" id="RAP70434.1"/>
    </source>
</evidence>
<gene>
    <name evidence="1" type="ORF">ACZ87_02760</name>
</gene>
<comment type="caution">
    <text evidence="1">The sequence shown here is derived from an EMBL/GenBank/DDBJ whole genome shotgun (WGS) entry which is preliminary data.</text>
</comment>
<dbReference type="Proteomes" id="UP000244334">
    <property type="component" value="Unassembled WGS sequence"/>
</dbReference>
<name>A0A328TRS5_9GAMM</name>
<proteinExistence type="predicted"/>
<reference evidence="1" key="1">
    <citation type="submission" date="2018-04" db="EMBL/GenBank/DDBJ databases">
        <title>Genomes of the Obligate Erwinia dacicola and Facultative Enterobacter sp. OLF Endosymbionts of the Olive Fruit fly, Bactrocera oleae.</title>
        <authorList>
            <person name="Estes A.M."/>
            <person name="Hearn D.J."/>
            <person name="Agarwal S."/>
            <person name="Pierson E.A."/>
            <person name="Dunning-Hotopp J.C."/>
        </authorList>
    </citation>
    <scope>NUCLEOTIDE SEQUENCE [LARGE SCALE GENOMIC DNA]</scope>
    <source>
        <strain evidence="1">Oroville</strain>
    </source>
</reference>
<sequence length="51" mass="5966">MSPLRRYTIKFLNHSMLHSFSVRARRRASSKSARMIANRRRGFIAFPPAAF</sequence>
<evidence type="ECO:0000313" key="2">
    <source>
        <dbReference type="Proteomes" id="UP000244334"/>
    </source>
</evidence>
<organism evidence="1 2">
    <name type="scientific">Candidatus Erwinia dacicola</name>
    <dbReference type="NCBI Taxonomy" id="252393"/>
    <lineage>
        <taxon>Bacteria</taxon>
        <taxon>Pseudomonadati</taxon>
        <taxon>Pseudomonadota</taxon>
        <taxon>Gammaproteobacteria</taxon>
        <taxon>Enterobacterales</taxon>
        <taxon>Erwiniaceae</taxon>
        <taxon>Erwinia</taxon>
    </lineage>
</organism>
<keyword evidence="2" id="KW-1185">Reference proteome</keyword>
<dbReference type="EMBL" id="LJAM02000348">
    <property type="protein sequence ID" value="RAP70434.1"/>
    <property type="molecule type" value="Genomic_DNA"/>
</dbReference>